<reference evidence="7" key="1">
    <citation type="submission" date="2025-08" db="UniProtKB">
        <authorList>
            <consortium name="RefSeq"/>
        </authorList>
    </citation>
    <scope>IDENTIFICATION</scope>
</reference>
<dbReference type="SMART" id="SM00742">
    <property type="entry name" value="Hr1"/>
    <property type="match status" value="3"/>
</dbReference>
<dbReference type="InterPro" id="IPR037313">
    <property type="entry name" value="PKN_HR1_1"/>
</dbReference>
<dbReference type="Proteomes" id="UP000695022">
    <property type="component" value="Unplaced"/>
</dbReference>
<sequence>MDSDRFLYGDITQRYGLSPDLSDAAVRQKIGDVREHLKKEMRKELKIKEGAENLRKVTSDKKRLADINSIVKKANTKLQEIQDELQELDALIVVTNDATGAEERPGSPIGERDATEVPENQRLVSLQKQLNIELKVKQGAENMLQMYNTPKDKKMLSEAQQMLTDSKSKIEYIRMQILRIQHISSEEQQQGDGDSGKRHEVMSPLDLRIEELRHHVKIEAAVADGAKNVIRLLQGSKSQDKKPLQEAQHRLTESNQKLHLLRCSLDRLMHSLPKNSPKAAALKQELELSSPTHYMQKRGSIITAQQQQYSSLTKPMALTGKLEVRLMGCQDLLEDVPGRSRRDSSTSPTDNIRGYFGGSRKFHSRSSSKSYSVKDDISNRNLTV</sequence>
<accession>A0ABM1DUD7</accession>
<keyword evidence="6" id="KW-1185">Reference proteome</keyword>
<evidence type="ECO:0000256" key="1">
    <source>
        <dbReference type="ARBA" id="ARBA00022737"/>
    </source>
</evidence>
<evidence type="ECO:0000256" key="3">
    <source>
        <dbReference type="SAM" id="Coils"/>
    </source>
</evidence>
<feature type="domain" description="REM-1" evidence="5">
    <location>
        <begin position="18"/>
        <end position="94"/>
    </location>
</feature>
<protein>
    <submittedName>
        <fullName evidence="7">Serine/threonine-protein kinase N2-like</fullName>
    </submittedName>
</protein>
<dbReference type="Pfam" id="PF02185">
    <property type="entry name" value="HR1"/>
    <property type="match status" value="3"/>
</dbReference>
<dbReference type="CDD" id="cd11625">
    <property type="entry name" value="HR1_PKN_3"/>
    <property type="match status" value="1"/>
</dbReference>
<keyword evidence="1" id="KW-0677">Repeat</keyword>
<proteinExistence type="predicted"/>
<dbReference type="SUPFAM" id="SSF46585">
    <property type="entry name" value="HR1 repeat"/>
    <property type="match status" value="3"/>
</dbReference>
<name>A0ABM1DUD7_PRICU</name>
<dbReference type="Gene3D" id="1.10.287.160">
    <property type="entry name" value="HR1 repeat"/>
    <property type="match status" value="3"/>
</dbReference>
<evidence type="ECO:0000313" key="7">
    <source>
        <dbReference type="RefSeq" id="XP_014663558.1"/>
    </source>
</evidence>
<organism evidence="6 7">
    <name type="scientific">Priapulus caudatus</name>
    <name type="common">Priapulid worm</name>
    <dbReference type="NCBI Taxonomy" id="37621"/>
    <lineage>
        <taxon>Eukaryota</taxon>
        <taxon>Metazoa</taxon>
        <taxon>Ecdysozoa</taxon>
        <taxon>Scalidophora</taxon>
        <taxon>Priapulida</taxon>
        <taxon>Priapulimorpha</taxon>
        <taxon>Priapulimorphida</taxon>
        <taxon>Priapulidae</taxon>
        <taxon>Priapulus</taxon>
    </lineage>
</organism>
<dbReference type="InterPro" id="IPR036274">
    <property type="entry name" value="HR1_rpt_sf"/>
</dbReference>
<evidence type="ECO:0000313" key="6">
    <source>
        <dbReference type="Proteomes" id="UP000695022"/>
    </source>
</evidence>
<dbReference type="InterPro" id="IPR011072">
    <property type="entry name" value="HR1_rho-bd"/>
</dbReference>
<dbReference type="RefSeq" id="XP_014663558.1">
    <property type="nucleotide sequence ID" value="XM_014808072.1"/>
</dbReference>
<keyword evidence="2 3" id="KW-0175">Coiled coil</keyword>
<feature type="coiled-coil region" evidence="3">
    <location>
        <begin position="34"/>
        <end position="98"/>
    </location>
</feature>
<evidence type="ECO:0000256" key="4">
    <source>
        <dbReference type="SAM" id="MobiDB-lite"/>
    </source>
</evidence>
<evidence type="ECO:0000256" key="2">
    <source>
        <dbReference type="PROSITE-ProRule" id="PRU01207"/>
    </source>
</evidence>
<dbReference type="PROSITE" id="PS51860">
    <property type="entry name" value="REM_1"/>
    <property type="match status" value="3"/>
</dbReference>
<evidence type="ECO:0000259" key="5">
    <source>
        <dbReference type="PROSITE" id="PS51860"/>
    </source>
</evidence>
<feature type="domain" description="REM-1" evidence="5">
    <location>
        <begin position="107"/>
        <end position="186"/>
    </location>
</feature>
<feature type="domain" description="REM-1" evidence="5">
    <location>
        <begin position="194"/>
        <end position="274"/>
    </location>
</feature>
<dbReference type="GeneID" id="106806204"/>
<feature type="region of interest" description="Disordered" evidence="4">
    <location>
        <begin position="335"/>
        <end position="384"/>
    </location>
</feature>
<dbReference type="CDD" id="cd11623">
    <property type="entry name" value="HR1_PKN_2"/>
    <property type="match status" value="1"/>
</dbReference>
<gene>
    <name evidence="7" type="primary">LOC106806204</name>
</gene>
<dbReference type="CDD" id="cd11622">
    <property type="entry name" value="HR1_PKN_1"/>
    <property type="match status" value="1"/>
</dbReference>